<feature type="signal peptide" evidence="1">
    <location>
        <begin position="1"/>
        <end position="22"/>
    </location>
</feature>
<proteinExistence type="predicted"/>
<reference evidence="2" key="1">
    <citation type="submission" date="2018-01" db="EMBL/GenBank/DDBJ databases">
        <title>An insight into the sialome of Amazonian anophelines.</title>
        <authorList>
            <person name="Ribeiro J.M."/>
            <person name="Scarpassa V."/>
            <person name="Calvo E."/>
        </authorList>
    </citation>
    <scope>NUCLEOTIDE SEQUENCE</scope>
    <source>
        <tissue evidence="2">Salivary glands</tissue>
    </source>
</reference>
<dbReference type="AlphaFoldDB" id="A0A2M4C986"/>
<evidence type="ECO:0000313" key="2">
    <source>
        <dbReference type="EMBL" id="MBW61877.1"/>
    </source>
</evidence>
<keyword evidence="1" id="KW-0732">Signal</keyword>
<evidence type="ECO:0000256" key="1">
    <source>
        <dbReference type="SAM" id="SignalP"/>
    </source>
</evidence>
<organism evidence="2">
    <name type="scientific">Anopheles marajoara</name>
    <dbReference type="NCBI Taxonomy" id="58244"/>
    <lineage>
        <taxon>Eukaryota</taxon>
        <taxon>Metazoa</taxon>
        <taxon>Ecdysozoa</taxon>
        <taxon>Arthropoda</taxon>
        <taxon>Hexapoda</taxon>
        <taxon>Insecta</taxon>
        <taxon>Pterygota</taxon>
        <taxon>Neoptera</taxon>
        <taxon>Endopterygota</taxon>
        <taxon>Diptera</taxon>
        <taxon>Nematocera</taxon>
        <taxon>Culicoidea</taxon>
        <taxon>Culicidae</taxon>
        <taxon>Anophelinae</taxon>
        <taxon>Anopheles</taxon>
    </lineage>
</organism>
<feature type="chain" id="PRO_5014656399" evidence="1">
    <location>
        <begin position="23"/>
        <end position="95"/>
    </location>
</feature>
<sequence length="95" mass="10233">MSYGASSFIIFAILLPVTCGAAFESRLLPPLWLVVLSPGTEGTFASSLLRQHNRTQDRAVREGGVSMCCSLCHTFNRDQASNEATTGRDIPEASV</sequence>
<name>A0A2M4C986_9DIPT</name>
<dbReference type="EMBL" id="GGFJ01012736">
    <property type="protein sequence ID" value="MBW61877.1"/>
    <property type="molecule type" value="Transcribed_RNA"/>
</dbReference>
<accession>A0A2M4C986</accession>
<protein>
    <submittedName>
        <fullName evidence="2">Putative secreted protein</fullName>
    </submittedName>
</protein>